<evidence type="ECO:0000313" key="3">
    <source>
        <dbReference type="EMBL" id="MBY8335442.1"/>
    </source>
</evidence>
<dbReference type="EMBL" id="JAHWXP010000001">
    <property type="protein sequence ID" value="MBY8335442.1"/>
    <property type="molecule type" value="Genomic_DNA"/>
</dbReference>
<comment type="caution">
    <text evidence="3">The sequence shown here is derived from an EMBL/GenBank/DDBJ whole genome shotgun (WGS) entry which is preliminary data.</text>
</comment>
<feature type="chain" id="PRO_5047331029" description="Ferrochelatase" evidence="2">
    <location>
        <begin position="25"/>
        <end position="68"/>
    </location>
</feature>
<feature type="transmembrane region" description="Helical" evidence="1">
    <location>
        <begin position="40"/>
        <end position="59"/>
    </location>
</feature>
<feature type="signal peptide" evidence="2">
    <location>
        <begin position="1"/>
        <end position="24"/>
    </location>
</feature>
<evidence type="ECO:0000256" key="2">
    <source>
        <dbReference type="SAM" id="SignalP"/>
    </source>
</evidence>
<proteinExistence type="predicted"/>
<evidence type="ECO:0008006" key="5">
    <source>
        <dbReference type="Google" id="ProtNLM"/>
    </source>
</evidence>
<accession>A0ABS7P9S2</accession>
<keyword evidence="1" id="KW-1133">Transmembrane helix</keyword>
<sequence length="68" mass="6486">MKIGKTFAVAAAATLAVAPIAAQADVRTAAPVSDESEMGGGYTPLIILALVGLGIGIAASGGSDSVSN</sequence>
<reference evidence="3 4" key="1">
    <citation type="submission" date="2021-07" db="EMBL/GenBank/DDBJ databases">
        <title>Alteriqipengyuania abyssalis NZ-12B nov, sp.nov isolated from deep sea sponge in pacific ocean.</title>
        <authorList>
            <person name="Tareen S."/>
            <person name="Wink J."/>
        </authorList>
    </citation>
    <scope>NUCLEOTIDE SEQUENCE [LARGE SCALE GENOMIC DNA]</scope>
    <source>
        <strain evidence="3 4">NZ-12B</strain>
    </source>
</reference>
<keyword evidence="2" id="KW-0732">Signal</keyword>
<evidence type="ECO:0000313" key="4">
    <source>
        <dbReference type="Proteomes" id="UP000759298"/>
    </source>
</evidence>
<dbReference type="RefSeq" id="WP_222823273.1">
    <property type="nucleotide sequence ID" value="NZ_JAHWXP010000001.1"/>
</dbReference>
<organism evidence="3 4">
    <name type="scientific">Alteriqipengyuania abyssalis</name>
    <dbReference type="NCBI Taxonomy" id="2860200"/>
    <lineage>
        <taxon>Bacteria</taxon>
        <taxon>Pseudomonadati</taxon>
        <taxon>Pseudomonadota</taxon>
        <taxon>Alphaproteobacteria</taxon>
        <taxon>Sphingomonadales</taxon>
        <taxon>Erythrobacteraceae</taxon>
        <taxon>Alteriqipengyuania</taxon>
    </lineage>
</organism>
<keyword evidence="1" id="KW-0472">Membrane</keyword>
<evidence type="ECO:0000256" key="1">
    <source>
        <dbReference type="SAM" id="Phobius"/>
    </source>
</evidence>
<keyword evidence="4" id="KW-1185">Reference proteome</keyword>
<dbReference type="Proteomes" id="UP000759298">
    <property type="component" value="Unassembled WGS sequence"/>
</dbReference>
<protein>
    <recommendedName>
        <fullName evidence="5">Ferrochelatase</fullName>
    </recommendedName>
</protein>
<gene>
    <name evidence="3" type="ORF">KYN89_00115</name>
</gene>
<keyword evidence="1" id="KW-0812">Transmembrane</keyword>
<name>A0ABS7P9S2_9SPHN</name>